<name>A0A1F6YCL9_9BACT</name>
<feature type="transmembrane region" description="Helical" evidence="1">
    <location>
        <begin position="12"/>
        <end position="31"/>
    </location>
</feature>
<organism evidence="2 3">
    <name type="scientific">Candidatus Nomurabacteria bacterium RIFCSPLOWO2_12_FULL_46_14</name>
    <dbReference type="NCBI Taxonomy" id="1801797"/>
    <lineage>
        <taxon>Bacteria</taxon>
        <taxon>Candidatus Nomuraibacteriota</taxon>
    </lineage>
</organism>
<proteinExistence type="predicted"/>
<dbReference type="STRING" id="1801797.A3G06_01340"/>
<evidence type="ECO:0000256" key="1">
    <source>
        <dbReference type="SAM" id="Phobius"/>
    </source>
</evidence>
<keyword evidence="1" id="KW-0812">Transmembrane</keyword>
<reference evidence="2 3" key="1">
    <citation type="journal article" date="2016" name="Nat. Commun.">
        <title>Thousands of microbial genomes shed light on interconnected biogeochemical processes in an aquifer system.</title>
        <authorList>
            <person name="Anantharaman K."/>
            <person name="Brown C.T."/>
            <person name="Hug L.A."/>
            <person name="Sharon I."/>
            <person name="Castelle C.J."/>
            <person name="Probst A.J."/>
            <person name="Thomas B.C."/>
            <person name="Singh A."/>
            <person name="Wilkins M.J."/>
            <person name="Karaoz U."/>
            <person name="Brodie E.L."/>
            <person name="Williams K.H."/>
            <person name="Hubbard S.S."/>
            <person name="Banfield J.F."/>
        </authorList>
    </citation>
    <scope>NUCLEOTIDE SEQUENCE [LARGE SCALE GENOMIC DNA]</scope>
</reference>
<protein>
    <recommendedName>
        <fullName evidence="4">Glucose/sorbosone dehydrogenase</fullName>
    </recommendedName>
</protein>
<gene>
    <name evidence="2" type="ORF">A3G06_01340</name>
</gene>
<sequence length="260" mass="29206">MTWALKRQMLYVLILIILAGGLGLLFFFSYFTKPPTCFDGKLNGKEDGIDCGGSCKLACYFKVDEISILWARAFLVVPGRYNAVAYIENHNGSAAVEKIKYRFRFADKDNIYIGKREGETFIPPGGKFAIFEPAIGVGNSVPVYTTFEFSEVPRWSQVPQEKIRELKVAVSDINLQNEQATPILLATIKNNSLFRIPAVNVIAILYGSDGNALSASRTYLKELRSEEEKIVTFTWPEPFSEEAMVKEIIPMFDIFGAKLE</sequence>
<accession>A0A1F6YCL9</accession>
<evidence type="ECO:0008006" key="4">
    <source>
        <dbReference type="Google" id="ProtNLM"/>
    </source>
</evidence>
<evidence type="ECO:0000313" key="3">
    <source>
        <dbReference type="Proteomes" id="UP000176192"/>
    </source>
</evidence>
<dbReference type="EMBL" id="MFVV01000007">
    <property type="protein sequence ID" value="OGJ04118.1"/>
    <property type="molecule type" value="Genomic_DNA"/>
</dbReference>
<keyword evidence="1" id="KW-0472">Membrane</keyword>
<dbReference type="Proteomes" id="UP000176192">
    <property type="component" value="Unassembled WGS sequence"/>
</dbReference>
<comment type="caution">
    <text evidence="2">The sequence shown here is derived from an EMBL/GenBank/DDBJ whole genome shotgun (WGS) entry which is preliminary data.</text>
</comment>
<keyword evidence="1" id="KW-1133">Transmembrane helix</keyword>
<evidence type="ECO:0000313" key="2">
    <source>
        <dbReference type="EMBL" id="OGJ04118.1"/>
    </source>
</evidence>
<dbReference type="AlphaFoldDB" id="A0A1F6YCL9"/>